<organism evidence="2 3">
    <name type="scientific">Aspergillus chevalieri</name>
    <name type="common">Eurotium chevalieri</name>
    <dbReference type="NCBI Taxonomy" id="182096"/>
    <lineage>
        <taxon>Eukaryota</taxon>
        <taxon>Fungi</taxon>
        <taxon>Dikarya</taxon>
        <taxon>Ascomycota</taxon>
        <taxon>Pezizomycotina</taxon>
        <taxon>Eurotiomycetes</taxon>
        <taxon>Eurotiomycetidae</taxon>
        <taxon>Eurotiales</taxon>
        <taxon>Aspergillaceae</taxon>
        <taxon>Aspergillus</taxon>
        <taxon>Aspergillus subgen. Aspergillus</taxon>
    </lineage>
</organism>
<dbReference type="Pfam" id="PF17104">
    <property type="entry name" value="YBL010C_LAA2"/>
    <property type="match status" value="1"/>
</dbReference>
<dbReference type="EMBL" id="AP024417">
    <property type="protein sequence ID" value="BCR85276.1"/>
    <property type="molecule type" value="Genomic_DNA"/>
</dbReference>
<protein>
    <submittedName>
        <fullName evidence="2">Uncharacterized protein</fullName>
    </submittedName>
</protein>
<feature type="region of interest" description="Disordered" evidence="1">
    <location>
        <begin position="442"/>
        <end position="487"/>
    </location>
</feature>
<feature type="compositionally biased region" description="Polar residues" evidence="1">
    <location>
        <begin position="229"/>
        <end position="241"/>
    </location>
</feature>
<feature type="region of interest" description="Disordered" evidence="1">
    <location>
        <begin position="1"/>
        <end position="299"/>
    </location>
</feature>
<feature type="compositionally biased region" description="Basic and acidic residues" evidence="1">
    <location>
        <begin position="62"/>
        <end position="72"/>
    </location>
</feature>
<dbReference type="GeneID" id="66979635"/>
<keyword evidence="3" id="KW-1185">Reference proteome</keyword>
<dbReference type="AlphaFoldDB" id="A0A7R7VIE2"/>
<dbReference type="RefSeq" id="XP_043133798.1">
    <property type="nucleotide sequence ID" value="XM_043285069.1"/>
</dbReference>
<sequence length="557" mass="60210">MSENQPNSHLEPPQKSVELEDPGAQESASNSDDEDHFSDASEGNPRSHSRTTSGHASPIPRTRVEKVDDNPSHGEVPGTAAYEKREKDSVPDEVEVIPEGSRSRSQSTAQSPANRASSVPRTVVERVDPERPSHGDIPGTDAYDKRRADAVPDLVTTAPESGGTLELNPESKPDAVPAIAEVPETVVSQVETPTEEEPESRPHAHRRRPSDALPDSVETVPDAPDPQPLSATSIEQGSSDITENDQQKMGDDGDIGNNSTTMPGALPEDEDDAAVDDFDDFAEQQGDMGDDDFGDFDDGFQEPEEVVEAEAMDQSTLATPQLPTPSVPSLIDFDAIRSLPDLHAALEAPLDRLFPTSKNISSLPPVQPIENASAIFHTDRSLSLWSQLVAPPPLQPQNWVKSRIRRLFLVSLGVPVDLDEILPASKQKKLILPGDTTTATVTSTTATTTTHSSITTATTTQQQQTKSTTSSSRRGPQPPPDFDLSSVGRLCSTTDAALSGLTDPELQSHVNELHGVTQTASAVLEYWLKRYDELVKEKEAFEGVIENLVSHARRVRK</sequence>
<proteinExistence type="predicted"/>
<reference evidence="2" key="2">
    <citation type="submission" date="2021-02" db="EMBL/GenBank/DDBJ databases">
        <title>Aspergillus chevalieri M1 genome sequence.</title>
        <authorList>
            <person name="Kadooka C."/>
            <person name="Mori K."/>
            <person name="Futagami T."/>
        </authorList>
    </citation>
    <scope>NUCLEOTIDE SEQUENCE</scope>
    <source>
        <strain evidence="2">M1</strain>
    </source>
</reference>
<feature type="compositionally biased region" description="Basic and acidic residues" evidence="1">
    <location>
        <begin position="123"/>
        <end position="134"/>
    </location>
</feature>
<feature type="compositionally biased region" description="Polar residues" evidence="1">
    <location>
        <begin position="44"/>
        <end position="55"/>
    </location>
</feature>
<feature type="compositionally biased region" description="Low complexity" evidence="1">
    <location>
        <begin position="181"/>
        <end position="192"/>
    </location>
</feature>
<evidence type="ECO:0000313" key="2">
    <source>
        <dbReference type="EMBL" id="BCR85276.1"/>
    </source>
</evidence>
<name>A0A7R7VIE2_ASPCH</name>
<dbReference type="PANTHER" id="PTHR38698">
    <property type="entry name" value="EXPRESSED PROTEIN"/>
    <property type="match status" value="1"/>
</dbReference>
<feature type="compositionally biased region" description="Acidic residues" evidence="1">
    <location>
        <begin position="267"/>
        <end position="299"/>
    </location>
</feature>
<feature type="compositionally biased region" description="Polar residues" evidence="1">
    <location>
        <begin position="103"/>
        <end position="120"/>
    </location>
</feature>
<dbReference type="Proteomes" id="UP000637239">
    <property type="component" value="Chromosome 2"/>
</dbReference>
<accession>A0A7R7VIE2</accession>
<dbReference type="KEGG" id="ache:ACHE_20734A"/>
<evidence type="ECO:0000256" key="1">
    <source>
        <dbReference type="SAM" id="MobiDB-lite"/>
    </source>
</evidence>
<dbReference type="InterPro" id="IPR031355">
    <property type="entry name" value="YBL010C/LAA2-like"/>
</dbReference>
<dbReference type="PANTHER" id="PTHR38698:SF1">
    <property type="entry name" value="FUNGAL PROTEIN"/>
    <property type="match status" value="1"/>
</dbReference>
<gene>
    <name evidence="2" type="ORF">ACHE_20734A</name>
</gene>
<reference evidence="2" key="1">
    <citation type="submission" date="2021-01" db="EMBL/GenBank/DDBJ databases">
        <authorList>
            <consortium name="Aspergillus chevalieri M1 genome sequencing consortium"/>
            <person name="Kazuki M."/>
            <person name="Futagami T."/>
        </authorList>
    </citation>
    <scope>NUCLEOTIDE SEQUENCE</scope>
    <source>
        <strain evidence="2">M1</strain>
    </source>
</reference>
<feature type="compositionally biased region" description="Low complexity" evidence="1">
    <location>
        <begin position="442"/>
        <end position="472"/>
    </location>
</feature>
<evidence type="ECO:0000313" key="3">
    <source>
        <dbReference type="Proteomes" id="UP000637239"/>
    </source>
</evidence>